<feature type="region of interest" description="Disordered" evidence="1">
    <location>
        <begin position="79"/>
        <end position="99"/>
    </location>
</feature>
<organism evidence="2 3">
    <name type="scientific">Plantactinospora veratri</name>
    <dbReference type="NCBI Taxonomy" id="1436122"/>
    <lineage>
        <taxon>Bacteria</taxon>
        <taxon>Bacillati</taxon>
        <taxon>Actinomycetota</taxon>
        <taxon>Actinomycetes</taxon>
        <taxon>Micromonosporales</taxon>
        <taxon>Micromonosporaceae</taxon>
        <taxon>Plantactinospora</taxon>
    </lineage>
</organism>
<proteinExistence type="predicted"/>
<reference evidence="2 3" key="1">
    <citation type="submission" date="2024-01" db="EMBL/GenBank/DDBJ databases">
        <title>Genome insights into Plantactinospora veratri sp. nov.</title>
        <authorList>
            <person name="Wang L."/>
        </authorList>
    </citation>
    <scope>NUCLEOTIDE SEQUENCE [LARGE SCALE GENOMIC DNA]</scope>
    <source>
        <strain evidence="2 3">NEAU-FHS4</strain>
    </source>
</reference>
<dbReference type="Gene3D" id="3.40.50.2000">
    <property type="entry name" value="Glycogen Phosphorylase B"/>
    <property type="match status" value="1"/>
</dbReference>
<sequence length="99" mass="10960">MPMVALPVGNDQPGVAARLKYLGVGESNPVHKVSPARLRAAIDKVGDDPAYHAKAQHHKRRIAQLDGVRRAADIAEEAFRTRRPVRRQEMSETTEGGRR</sequence>
<dbReference type="RefSeq" id="WP_331208424.1">
    <property type="nucleotide sequence ID" value="NZ_JAZGQL010000009.1"/>
</dbReference>
<gene>
    <name evidence="2" type="ORF">V1634_14980</name>
</gene>
<accession>A0ABU7SDX4</accession>
<evidence type="ECO:0000313" key="2">
    <source>
        <dbReference type="EMBL" id="MEE6308131.1"/>
    </source>
</evidence>
<keyword evidence="3" id="KW-1185">Reference proteome</keyword>
<evidence type="ECO:0000256" key="1">
    <source>
        <dbReference type="SAM" id="MobiDB-lite"/>
    </source>
</evidence>
<name>A0ABU7SDX4_9ACTN</name>
<protein>
    <submittedName>
        <fullName evidence="2">Uncharacterized protein</fullName>
    </submittedName>
</protein>
<dbReference type="Proteomes" id="UP001339911">
    <property type="component" value="Unassembled WGS sequence"/>
</dbReference>
<comment type="caution">
    <text evidence="2">The sequence shown here is derived from an EMBL/GenBank/DDBJ whole genome shotgun (WGS) entry which is preliminary data.</text>
</comment>
<dbReference type="SUPFAM" id="SSF53756">
    <property type="entry name" value="UDP-Glycosyltransferase/glycogen phosphorylase"/>
    <property type="match status" value="1"/>
</dbReference>
<dbReference type="EMBL" id="JAZGQL010000009">
    <property type="protein sequence ID" value="MEE6308131.1"/>
    <property type="molecule type" value="Genomic_DNA"/>
</dbReference>
<evidence type="ECO:0000313" key="3">
    <source>
        <dbReference type="Proteomes" id="UP001339911"/>
    </source>
</evidence>